<feature type="region of interest" description="Disordered" evidence="5">
    <location>
        <begin position="312"/>
        <end position="377"/>
    </location>
</feature>
<evidence type="ECO:0000256" key="3">
    <source>
        <dbReference type="ARBA" id="ARBA00022741"/>
    </source>
</evidence>
<dbReference type="SMART" id="SM00382">
    <property type="entry name" value="AAA"/>
    <property type="match status" value="1"/>
</dbReference>
<dbReference type="InterPro" id="IPR027417">
    <property type="entry name" value="P-loop_NTPase"/>
</dbReference>
<feature type="compositionally biased region" description="Polar residues" evidence="5">
    <location>
        <begin position="336"/>
        <end position="356"/>
    </location>
</feature>
<gene>
    <name evidence="7" type="ORF">CLOSTMETH_00421</name>
</gene>
<evidence type="ECO:0000313" key="8">
    <source>
        <dbReference type="Proteomes" id="UP000003340"/>
    </source>
</evidence>
<organism evidence="7 8">
    <name type="scientific">[Clostridium] methylpentosum DSM 5476</name>
    <dbReference type="NCBI Taxonomy" id="537013"/>
    <lineage>
        <taxon>Bacteria</taxon>
        <taxon>Bacillati</taxon>
        <taxon>Bacillota</taxon>
        <taxon>Clostridia</taxon>
        <taxon>Eubacteriales</taxon>
        <taxon>Oscillospiraceae</taxon>
        <taxon>Oscillospiraceae incertae sedis</taxon>
    </lineage>
</organism>
<proteinExistence type="inferred from homology"/>
<reference evidence="7 8" key="1">
    <citation type="submission" date="2009-01" db="EMBL/GenBank/DDBJ databases">
        <authorList>
            <person name="Fulton L."/>
            <person name="Clifton S."/>
            <person name="Fulton B."/>
            <person name="Xu J."/>
            <person name="Minx P."/>
            <person name="Pepin K.H."/>
            <person name="Johnson M."/>
            <person name="Bhonagiri V."/>
            <person name="Nash W.E."/>
            <person name="Mardis E.R."/>
            <person name="Wilson R.K."/>
        </authorList>
    </citation>
    <scope>NUCLEOTIDE SEQUENCE [LARGE SCALE GENOMIC DNA]</scope>
    <source>
        <strain evidence="7 8">DSM 5476</strain>
    </source>
</reference>
<dbReference type="Gene3D" id="3.40.50.300">
    <property type="entry name" value="P-loop containing nucleotide triphosphate hydrolases"/>
    <property type="match status" value="1"/>
</dbReference>
<feature type="compositionally biased region" description="Low complexity" evidence="5">
    <location>
        <begin position="357"/>
        <end position="368"/>
    </location>
</feature>
<reference evidence="7 8" key="2">
    <citation type="submission" date="2009-02" db="EMBL/GenBank/DDBJ databases">
        <title>Draft genome sequence of Clostridium methylpentosum (DSM 5476).</title>
        <authorList>
            <person name="Sudarsanam P."/>
            <person name="Ley R."/>
            <person name="Guruge J."/>
            <person name="Turnbaugh P.J."/>
            <person name="Mahowald M."/>
            <person name="Liep D."/>
            <person name="Gordon J."/>
        </authorList>
    </citation>
    <scope>NUCLEOTIDE SEQUENCE [LARGE SCALE GENOMIC DNA]</scope>
    <source>
        <strain evidence="7 8">DSM 5476</strain>
    </source>
</reference>
<keyword evidence="2" id="KW-0813">Transport</keyword>
<evidence type="ECO:0000256" key="1">
    <source>
        <dbReference type="ARBA" id="ARBA00005417"/>
    </source>
</evidence>
<keyword evidence="4 7" id="KW-0067">ATP-binding</keyword>
<dbReference type="AlphaFoldDB" id="C0E9C3"/>
<evidence type="ECO:0000259" key="6">
    <source>
        <dbReference type="PROSITE" id="PS50893"/>
    </source>
</evidence>
<evidence type="ECO:0000313" key="7">
    <source>
        <dbReference type="EMBL" id="EEG31953.1"/>
    </source>
</evidence>
<sequence length="377" mass="41520">MIQVENLTKRYGNQLALQGISFEVEQGEILGFLGPNGAGKSTTMNILTGYISSTGGRVCVNGFDLLEQPNQAKACIGYLPEQPPLYFNMTVQEYLNFVWDLKKVRGNKRKEIFDICKTVKIDHVYERVIGNLSKGYRQRVGLAQALIGNPEVLILDEPTVGLDPQQIIDIRNLIRDLGRQHTIILSSHILTEIQAVCDRIIVISDGRIVADDTEENLSKSLSGEYGYTLRAEGEEDTLRELVESVPGVGRAEVIGSREPGTVDFLIEPEGEEDIRRPLFHAFAQAGIPILGLKSNELSLEDIFLRLVAGEGQGEQTPEAEGTAEQQEEPSPDVLQDGQTDSAQAGQSEPLTDQEPYSAQIQQPSQQSAEVNDDESNL</sequence>
<name>C0E9C3_9FIRM</name>
<dbReference type="GO" id="GO:0016887">
    <property type="term" value="F:ATP hydrolysis activity"/>
    <property type="evidence" value="ECO:0007669"/>
    <property type="project" value="InterPro"/>
</dbReference>
<evidence type="ECO:0000256" key="4">
    <source>
        <dbReference type="ARBA" id="ARBA00022840"/>
    </source>
</evidence>
<dbReference type="GO" id="GO:0005524">
    <property type="term" value="F:ATP binding"/>
    <property type="evidence" value="ECO:0007669"/>
    <property type="project" value="UniProtKB-KW"/>
</dbReference>
<dbReference type="HOGENOM" id="CLU_000604_1_2_9"/>
<comment type="caution">
    <text evidence="7">The sequence shown here is derived from an EMBL/GenBank/DDBJ whole genome shotgun (WGS) entry which is preliminary data.</text>
</comment>
<evidence type="ECO:0000256" key="2">
    <source>
        <dbReference type="ARBA" id="ARBA00022448"/>
    </source>
</evidence>
<accession>C0E9C3</accession>
<keyword evidence="3" id="KW-0547">Nucleotide-binding</keyword>
<dbReference type="STRING" id="537013.CLOSTMETH_00421"/>
<keyword evidence="8" id="KW-1185">Reference proteome</keyword>
<evidence type="ECO:0000256" key="5">
    <source>
        <dbReference type="SAM" id="MobiDB-lite"/>
    </source>
</evidence>
<dbReference type="SUPFAM" id="SSF52540">
    <property type="entry name" value="P-loop containing nucleoside triphosphate hydrolases"/>
    <property type="match status" value="1"/>
</dbReference>
<dbReference type="PANTHER" id="PTHR43335:SF4">
    <property type="entry name" value="ABC TRANSPORTER, ATP-BINDING PROTEIN"/>
    <property type="match status" value="1"/>
</dbReference>
<protein>
    <submittedName>
        <fullName evidence="7">ABC transporter, ATP-binding protein</fullName>
    </submittedName>
</protein>
<feature type="domain" description="ABC transporter" evidence="6">
    <location>
        <begin position="2"/>
        <end position="230"/>
    </location>
</feature>
<dbReference type="PANTHER" id="PTHR43335">
    <property type="entry name" value="ABC TRANSPORTER, ATP-BINDING PROTEIN"/>
    <property type="match status" value="1"/>
</dbReference>
<dbReference type="eggNOG" id="COG1131">
    <property type="taxonomic scope" value="Bacteria"/>
</dbReference>
<dbReference type="InterPro" id="IPR003439">
    <property type="entry name" value="ABC_transporter-like_ATP-bd"/>
</dbReference>
<dbReference type="EMBL" id="ACEC01000019">
    <property type="protein sequence ID" value="EEG31953.1"/>
    <property type="molecule type" value="Genomic_DNA"/>
</dbReference>
<dbReference type="CDD" id="cd03230">
    <property type="entry name" value="ABC_DR_subfamily_A"/>
    <property type="match status" value="1"/>
</dbReference>
<dbReference type="PROSITE" id="PS50893">
    <property type="entry name" value="ABC_TRANSPORTER_2"/>
    <property type="match status" value="1"/>
</dbReference>
<dbReference type="InterPro" id="IPR003593">
    <property type="entry name" value="AAA+_ATPase"/>
</dbReference>
<comment type="similarity">
    <text evidence="1">Belongs to the ABC transporter superfamily.</text>
</comment>
<dbReference type="Proteomes" id="UP000003340">
    <property type="component" value="Unassembled WGS sequence"/>
</dbReference>
<dbReference type="Pfam" id="PF00005">
    <property type="entry name" value="ABC_tran"/>
    <property type="match status" value="1"/>
</dbReference>